<dbReference type="InterPro" id="IPR043519">
    <property type="entry name" value="NT_sf"/>
</dbReference>
<evidence type="ECO:0000313" key="3">
    <source>
        <dbReference type="EMBL" id="ETR74650.1"/>
    </source>
</evidence>
<proteinExistence type="inferred from homology"/>
<dbReference type="Pfam" id="PF02824">
    <property type="entry name" value="TGS"/>
    <property type="match status" value="1"/>
</dbReference>
<feature type="domain" description="TGS" evidence="2">
    <location>
        <begin position="109"/>
        <end position="170"/>
    </location>
</feature>
<comment type="similarity">
    <text evidence="1">Belongs to the RelA/SpoT family.</text>
</comment>
<dbReference type="GO" id="GO:0008893">
    <property type="term" value="F:guanosine-3',5'-bis(diphosphate) 3'-diphosphatase activity"/>
    <property type="evidence" value="ECO:0007669"/>
    <property type="project" value="TreeGrafter"/>
</dbReference>
<evidence type="ECO:0000256" key="1">
    <source>
        <dbReference type="ARBA" id="ARBA00007476"/>
    </source>
</evidence>
<gene>
    <name evidence="3" type="ORF">OMM_00070</name>
</gene>
<dbReference type="InterPro" id="IPR012676">
    <property type="entry name" value="TGS-like"/>
</dbReference>
<evidence type="ECO:0000313" key="4">
    <source>
        <dbReference type="Proteomes" id="UP000189670"/>
    </source>
</evidence>
<dbReference type="SUPFAM" id="SSF81271">
    <property type="entry name" value="TGS-like"/>
    <property type="match status" value="1"/>
</dbReference>
<dbReference type="Pfam" id="PF04607">
    <property type="entry name" value="RelA_SpoT"/>
    <property type="match status" value="1"/>
</dbReference>
<dbReference type="PROSITE" id="PS51880">
    <property type="entry name" value="TGS"/>
    <property type="match status" value="1"/>
</dbReference>
<dbReference type="GO" id="GO:0008728">
    <property type="term" value="F:GTP diphosphokinase activity"/>
    <property type="evidence" value="ECO:0007669"/>
    <property type="project" value="TreeGrafter"/>
</dbReference>
<dbReference type="Proteomes" id="UP000189670">
    <property type="component" value="Unassembled WGS sequence"/>
</dbReference>
<dbReference type="GO" id="GO:0015969">
    <property type="term" value="P:guanosine tetraphosphate metabolic process"/>
    <property type="evidence" value="ECO:0007669"/>
    <property type="project" value="InterPro"/>
</dbReference>
<reference evidence="4" key="1">
    <citation type="submission" date="2012-11" db="EMBL/GenBank/DDBJ databases">
        <authorList>
            <person name="Lucero-Rivera Y.E."/>
            <person name="Tovar-Ramirez D."/>
        </authorList>
    </citation>
    <scope>NUCLEOTIDE SEQUENCE [LARGE SCALE GENOMIC DNA]</scope>
    <source>
        <strain evidence="4">Araruama</strain>
    </source>
</reference>
<dbReference type="Gene3D" id="3.30.460.10">
    <property type="entry name" value="Beta Polymerase, domain 2"/>
    <property type="match status" value="1"/>
</dbReference>
<dbReference type="AlphaFoldDB" id="A0A1V1PIN3"/>
<evidence type="ECO:0000259" key="2">
    <source>
        <dbReference type="PROSITE" id="PS51880"/>
    </source>
</evidence>
<dbReference type="SUPFAM" id="SSF81301">
    <property type="entry name" value="Nucleotidyltransferase"/>
    <property type="match status" value="1"/>
</dbReference>
<dbReference type="EMBL" id="ATBP01000002">
    <property type="protein sequence ID" value="ETR74650.1"/>
    <property type="molecule type" value="Genomic_DNA"/>
</dbReference>
<dbReference type="Gene3D" id="3.10.20.30">
    <property type="match status" value="1"/>
</dbReference>
<dbReference type="InterPro" id="IPR007685">
    <property type="entry name" value="RelA_SpoT"/>
</dbReference>
<dbReference type="InterPro" id="IPR012675">
    <property type="entry name" value="Beta-grasp_dom_sf"/>
</dbReference>
<dbReference type="PANTHER" id="PTHR21262:SF36">
    <property type="entry name" value="BIFUNCTIONAL (P)PPGPP SYNTHASE_HYDROLASE SPOT"/>
    <property type="match status" value="1"/>
</dbReference>
<dbReference type="CDD" id="cd05399">
    <property type="entry name" value="NT_Rel-Spo_like"/>
    <property type="match status" value="1"/>
</dbReference>
<dbReference type="SMART" id="SM00954">
    <property type="entry name" value="RelA_SpoT"/>
    <property type="match status" value="1"/>
</dbReference>
<protein>
    <submittedName>
        <fullName evidence="3">(P)ppGpp synthetase I, SpoT/RelA</fullName>
    </submittedName>
</protein>
<comment type="caution">
    <text evidence="3">The sequence shown here is derived from an EMBL/GenBank/DDBJ whole genome shotgun (WGS) entry which is preliminary data.</text>
</comment>
<name>A0A1V1PIN3_9BACT</name>
<dbReference type="GO" id="GO:0042594">
    <property type="term" value="P:response to starvation"/>
    <property type="evidence" value="ECO:0007669"/>
    <property type="project" value="TreeGrafter"/>
</dbReference>
<dbReference type="GO" id="GO:0005886">
    <property type="term" value="C:plasma membrane"/>
    <property type="evidence" value="ECO:0007669"/>
    <property type="project" value="TreeGrafter"/>
</dbReference>
<dbReference type="PANTHER" id="PTHR21262">
    <property type="entry name" value="GUANOSINE-3',5'-BIS DIPHOSPHATE 3'-PYROPHOSPHOHYDROLASE"/>
    <property type="match status" value="1"/>
</dbReference>
<organism evidence="3 4">
    <name type="scientific">Candidatus Magnetoglobus multicellularis str. Araruama</name>
    <dbReference type="NCBI Taxonomy" id="890399"/>
    <lineage>
        <taxon>Bacteria</taxon>
        <taxon>Pseudomonadati</taxon>
        <taxon>Thermodesulfobacteriota</taxon>
        <taxon>Desulfobacteria</taxon>
        <taxon>Desulfobacterales</taxon>
        <taxon>Desulfobacteraceae</taxon>
        <taxon>Candidatus Magnetoglobus</taxon>
    </lineage>
</organism>
<accession>A0A1V1PIN3</accession>
<dbReference type="FunFam" id="3.10.20.30:FF:000002">
    <property type="entry name" value="GTP pyrophosphokinase (RelA/SpoT)"/>
    <property type="match status" value="1"/>
</dbReference>
<dbReference type="InterPro" id="IPR004095">
    <property type="entry name" value="TGS"/>
</dbReference>
<sequence length="373" mass="43111">MDCYKALGVVNCEFRPVPRKLRDFIANPKSNGYQSIHVRHNLFGRNYLMVIRTRQMDELANQGILAHWREHNQPSDNYVKYIQEQFQIIGAYDGAAVDRRKIIQDSKSDELYLFTPKGDPVSLPANSIVLDFAYKIHSDIGKKCIGAIADGKRLQVDDSLSDGQIVNILTDASFKERPPELESKCRTPKARSAVNRQKSYRLNVFSERIGREILIQHMQNNNLDIQILNTHDTELILDFLNIENMQNAYQRIGQDRLSPKELLYYLADIYLNNGAIKTDKESLGTISVDFLDNHFYKFAQCCNPYPGDKNIIGLLSKRGVSFHYKNCSEIERRNISTEKYLNIQWVVCEWPVTTFTVEIKKQPPCQLSKPWQQ</sequence>